<name>A0ACC1X5Y7_MELAZ</name>
<evidence type="ECO:0000313" key="2">
    <source>
        <dbReference type="Proteomes" id="UP001164539"/>
    </source>
</evidence>
<sequence>MGDLEKDELLPDGWRVEVRVRKNGKKDKVVIEKAVAEGLPAGWIKEIKVTKTGHKVRRDPYYIDPVSGYRFRSMRDAVRYLETGEIGRLAYKPKDKDSHDEDELEDDKDNSPTAAKKQKVAVPEIDTDITGQSTKVSEAVKNEDALDYTTASKGECISPSERTSSQGGARIESRDSNLSEAKDFEKMDGGKASDKNVPLSTPEVGVLLDRQSSEMRDETCKATPGKCKSRKKKALDLPRRASKRLAGLALDPTPELKTTNRTRQAVVKQSEETTASADEVSFSDSQGHQALQQPGQLEAKPEAISAGKTSKSTEVLTELSKSKHPSVDPKGHTEKIEMEYKSDLKQGCADVLQLKNQDRIETDCKADEKSGPVTDLPFGDLLSDPCIAFAIKTLTGVTFETSIDKEVSLESNNSKSEGLAALEEHAGEQMKNESDKKQENPATPEKCASNLESSYKTEEKLGNTLDLPFADIWRDPCIEFAIKTLTGTIPVGYDLDMQDYIQQQLDSSQTQASNNFCQTEVLCQQYDTLEKPLSREKARAGNLNTQNPGGASFHQQSKKRCNECR</sequence>
<proteinExistence type="predicted"/>
<evidence type="ECO:0000313" key="1">
    <source>
        <dbReference type="EMBL" id="KAJ4706058.1"/>
    </source>
</evidence>
<reference evidence="1 2" key="1">
    <citation type="journal article" date="2023" name="Science">
        <title>Complex scaffold remodeling in plant triterpene biosynthesis.</title>
        <authorList>
            <person name="De La Pena R."/>
            <person name="Hodgson H."/>
            <person name="Liu J.C."/>
            <person name="Stephenson M.J."/>
            <person name="Martin A.C."/>
            <person name="Owen C."/>
            <person name="Harkess A."/>
            <person name="Leebens-Mack J."/>
            <person name="Jimenez L.E."/>
            <person name="Osbourn A."/>
            <person name="Sattely E.S."/>
        </authorList>
    </citation>
    <scope>NUCLEOTIDE SEQUENCE [LARGE SCALE GENOMIC DNA]</scope>
    <source>
        <strain evidence="2">cv. JPN11</strain>
        <tissue evidence="1">Leaf</tissue>
    </source>
</reference>
<organism evidence="1 2">
    <name type="scientific">Melia azedarach</name>
    <name type="common">Chinaberry tree</name>
    <dbReference type="NCBI Taxonomy" id="155640"/>
    <lineage>
        <taxon>Eukaryota</taxon>
        <taxon>Viridiplantae</taxon>
        <taxon>Streptophyta</taxon>
        <taxon>Embryophyta</taxon>
        <taxon>Tracheophyta</taxon>
        <taxon>Spermatophyta</taxon>
        <taxon>Magnoliopsida</taxon>
        <taxon>eudicotyledons</taxon>
        <taxon>Gunneridae</taxon>
        <taxon>Pentapetalae</taxon>
        <taxon>rosids</taxon>
        <taxon>malvids</taxon>
        <taxon>Sapindales</taxon>
        <taxon>Meliaceae</taxon>
        <taxon>Melia</taxon>
    </lineage>
</organism>
<accession>A0ACC1X5Y7</accession>
<dbReference type="Proteomes" id="UP001164539">
    <property type="component" value="Chromosome 11"/>
</dbReference>
<gene>
    <name evidence="1" type="ORF">OWV82_019758</name>
</gene>
<dbReference type="EMBL" id="CM051404">
    <property type="protein sequence ID" value="KAJ4706058.1"/>
    <property type="molecule type" value="Genomic_DNA"/>
</dbReference>
<comment type="caution">
    <text evidence="1">The sequence shown here is derived from an EMBL/GenBank/DDBJ whole genome shotgun (WGS) entry which is preliminary data.</text>
</comment>
<protein>
    <submittedName>
        <fullName evidence="1">Methyl-CpG-binding domain-containing 13-like protein</fullName>
    </submittedName>
</protein>
<keyword evidence="2" id="KW-1185">Reference proteome</keyword>